<dbReference type="Pfam" id="PF00756">
    <property type="entry name" value="Esterase"/>
    <property type="match status" value="1"/>
</dbReference>
<dbReference type="InterPro" id="IPR000801">
    <property type="entry name" value="Esterase-like"/>
</dbReference>
<dbReference type="Proteomes" id="UP000239002">
    <property type="component" value="Unassembled WGS sequence"/>
</dbReference>
<dbReference type="Gene3D" id="1.25.40.10">
    <property type="entry name" value="Tetratricopeptide repeat domain"/>
    <property type="match status" value="1"/>
</dbReference>
<evidence type="ECO:0000313" key="1">
    <source>
        <dbReference type="EMBL" id="PPK96481.1"/>
    </source>
</evidence>
<sequence length="391" mass="44932">MNKFTTLATLLFIGHLAFSQALYRSFPSDVLGEDRNVKILKPRNYSKNPEKTYPLIIVLDGDFLFEPVAGTADYLAYWDQMPESFVVGINQRQSRYDDTEINQDSGFPEQQSLKFMDFVMEIKQTMVNEYRVAPFTVIVAKDITANLASFYLMRKKIAIDALIQIDPEYSPIIQQNLIPKISQLQEYNYFYVATPEKDNSLSEIITTETDSLFATKKNLNLKHDKIEGTNKYSVAAHAIPRGLDFIFQEYQLIDEEQLLEQDLAEEAKFEGDEKKKGMVRIIDRIQEKYRLIKEVYGVDMKLRLVDLVTIADYVESKQDWDQLIDIGVLANEVYPDILYGRYIEGLGYEGIGRPSRAIKAFNAAYGLEPAVGISKEDVLDKVELLQIKEKE</sequence>
<evidence type="ECO:0008006" key="3">
    <source>
        <dbReference type="Google" id="ProtNLM"/>
    </source>
</evidence>
<dbReference type="InterPro" id="IPR029058">
    <property type="entry name" value="AB_hydrolase_fold"/>
</dbReference>
<name>A0A2S6IQN5_9FLAO</name>
<gene>
    <name evidence="1" type="ORF">LY01_00301</name>
</gene>
<proteinExistence type="predicted"/>
<dbReference type="AlphaFoldDB" id="A0A2S6IQN5"/>
<dbReference type="InterPro" id="IPR011990">
    <property type="entry name" value="TPR-like_helical_dom_sf"/>
</dbReference>
<dbReference type="OrthoDB" id="1142077at2"/>
<dbReference type="SUPFAM" id="SSF53474">
    <property type="entry name" value="alpha/beta-Hydrolases"/>
    <property type="match status" value="1"/>
</dbReference>
<keyword evidence="2" id="KW-1185">Reference proteome</keyword>
<accession>A0A2S6IQN5</accession>
<dbReference type="Gene3D" id="3.40.50.1820">
    <property type="entry name" value="alpha/beta hydrolase"/>
    <property type="match status" value="1"/>
</dbReference>
<dbReference type="RefSeq" id="WP_104514040.1">
    <property type="nucleotide sequence ID" value="NZ_MQVW01000022.1"/>
</dbReference>
<comment type="caution">
    <text evidence="1">The sequence shown here is derived from an EMBL/GenBank/DDBJ whole genome shotgun (WGS) entry which is preliminary data.</text>
</comment>
<reference evidence="1 2" key="1">
    <citation type="submission" date="2018-02" db="EMBL/GenBank/DDBJ databases">
        <title>Genomic Encyclopedia of Archaeal and Bacterial Type Strains, Phase II (KMG-II): from individual species to whole genera.</title>
        <authorList>
            <person name="Goeker M."/>
        </authorList>
    </citation>
    <scope>NUCLEOTIDE SEQUENCE [LARGE SCALE GENOMIC DNA]</scope>
    <source>
        <strain evidence="1 2">DSM 16809</strain>
    </source>
</reference>
<dbReference type="EMBL" id="PTJE01000001">
    <property type="protein sequence ID" value="PPK96481.1"/>
    <property type="molecule type" value="Genomic_DNA"/>
</dbReference>
<evidence type="ECO:0000313" key="2">
    <source>
        <dbReference type="Proteomes" id="UP000239002"/>
    </source>
</evidence>
<organism evidence="1 2">
    <name type="scientific">Nonlabens xylanidelens</name>
    <dbReference type="NCBI Taxonomy" id="191564"/>
    <lineage>
        <taxon>Bacteria</taxon>
        <taxon>Pseudomonadati</taxon>
        <taxon>Bacteroidota</taxon>
        <taxon>Flavobacteriia</taxon>
        <taxon>Flavobacteriales</taxon>
        <taxon>Flavobacteriaceae</taxon>
        <taxon>Nonlabens</taxon>
    </lineage>
</organism>
<protein>
    <recommendedName>
        <fullName evidence="3">Esterase</fullName>
    </recommendedName>
</protein>